<dbReference type="RefSeq" id="WP_128635919.1">
    <property type="nucleotide sequence ID" value="NZ_RRCN01000002.1"/>
</dbReference>
<reference evidence="1 2" key="1">
    <citation type="submission" date="2018-11" db="EMBL/GenBank/DDBJ databases">
        <title>Genome sequencing of Paenibacillus sp. KCOM 3021 (= ChDC PVNT-B20).</title>
        <authorList>
            <person name="Kook J.-K."/>
            <person name="Park S.-N."/>
            <person name="Lim Y.K."/>
        </authorList>
    </citation>
    <scope>NUCLEOTIDE SEQUENCE [LARGE SCALE GENOMIC DNA]</scope>
    <source>
        <strain evidence="1 2">KCOM 3021</strain>
    </source>
</reference>
<comment type="caution">
    <text evidence="1">The sequence shown here is derived from an EMBL/GenBank/DDBJ whole genome shotgun (WGS) entry which is preliminary data.</text>
</comment>
<sequence length="207" mass="24544">MKNIIEDAIAYDMKVNTHGERFVQNLQLAFKWTEDPAFAHWIAEAIGQEKNILVFGRCRSGKTKLVNELLGMIDPSKKFRYIYRSTGDSFHDYEMQTEFHDRIEYSINMEKMPFHILKRGIPSEDPRYWMKPEFFVIDDIHRSDLSNIVSRIKKDIQLPMIATFQSYNKDDLDYINMYLKSFFDLFIVVESYQNISHVLFKQGEEGS</sequence>
<keyword evidence="2" id="KW-1185">Reference proteome</keyword>
<organism evidence="1 2">
    <name type="scientific">Paenibacillus oralis</name>
    <dbReference type="NCBI Taxonomy" id="2490856"/>
    <lineage>
        <taxon>Bacteria</taxon>
        <taxon>Bacillati</taxon>
        <taxon>Bacillota</taxon>
        <taxon>Bacilli</taxon>
        <taxon>Bacillales</taxon>
        <taxon>Paenibacillaceae</taxon>
        <taxon>Paenibacillus</taxon>
    </lineage>
</organism>
<proteinExistence type="predicted"/>
<evidence type="ECO:0000313" key="2">
    <source>
        <dbReference type="Proteomes" id="UP000267017"/>
    </source>
</evidence>
<gene>
    <name evidence="1" type="ORF">EHV15_35265</name>
</gene>
<evidence type="ECO:0008006" key="3">
    <source>
        <dbReference type="Google" id="ProtNLM"/>
    </source>
</evidence>
<dbReference type="EMBL" id="RRCN01000002">
    <property type="protein sequence ID" value="RRJ54835.1"/>
    <property type="molecule type" value="Genomic_DNA"/>
</dbReference>
<evidence type="ECO:0000313" key="1">
    <source>
        <dbReference type="EMBL" id="RRJ54835.1"/>
    </source>
</evidence>
<protein>
    <recommendedName>
        <fullName evidence="3">ATP-binding protein</fullName>
    </recommendedName>
</protein>
<accession>A0A3P3T9U8</accession>
<dbReference type="SUPFAM" id="SSF52540">
    <property type="entry name" value="P-loop containing nucleoside triphosphate hydrolases"/>
    <property type="match status" value="1"/>
</dbReference>
<dbReference type="InterPro" id="IPR027417">
    <property type="entry name" value="P-loop_NTPase"/>
</dbReference>
<dbReference type="Gene3D" id="3.40.50.300">
    <property type="entry name" value="P-loop containing nucleotide triphosphate hydrolases"/>
    <property type="match status" value="1"/>
</dbReference>
<dbReference type="AlphaFoldDB" id="A0A3P3T9U8"/>
<name>A0A3P3T9U8_9BACL</name>
<dbReference type="Proteomes" id="UP000267017">
    <property type="component" value="Unassembled WGS sequence"/>
</dbReference>